<evidence type="ECO:0000256" key="3">
    <source>
        <dbReference type="ARBA" id="ARBA00022679"/>
    </source>
</evidence>
<dbReference type="InterPro" id="IPR029063">
    <property type="entry name" value="SAM-dependent_MTases_sf"/>
</dbReference>
<proteinExistence type="inferred from homology"/>
<keyword evidence="2" id="KW-0489">Methyltransferase</keyword>
<dbReference type="OrthoDB" id="10050085at2759"/>
<organism evidence="5 6">
    <name type="scientific">Teladorsagia circumcincta</name>
    <name type="common">Brown stomach worm</name>
    <name type="synonym">Ostertagia circumcincta</name>
    <dbReference type="NCBI Taxonomy" id="45464"/>
    <lineage>
        <taxon>Eukaryota</taxon>
        <taxon>Metazoa</taxon>
        <taxon>Ecdysozoa</taxon>
        <taxon>Nematoda</taxon>
        <taxon>Chromadorea</taxon>
        <taxon>Rhabditida</taxon>
        <taxon>Rhabditina</taxon>
        <taxon>Rhabditomorpha</taxon>
        <taxon>Strongyloidea</taxon>
        <taxon>Trichostrongylidae</taxon>
        <taxon>Teladorsagia</taxon>
    </lineage>
</organism>
<dbReference type="AlphaFoldDB" id="A0A2G9UBR3"/>
<evidence type="ECO:0008006" key="7">
    <source>
        <dbReference type="Google" id="ProtNLM"/>
    </source>
</evidence>
<evidence type="ECO:0000256" key="2">
    <source>
        <dbReference type="ARBA" id="ARBA00022603"/>
    </source>
</evidence>
<dbReference type="InterPro" id="IPR000940">
    <property type="entry name" value="NNMT_TEMT_trans"/>
</dbReference>
<reference evidence="5 6" key="1">
    <citation type="submission" date="2015-09" db="EMBL/GenBank/DDBJ databases">
        <title>Draft genome of the parasitic nematode Teladorsagia circumcincta isolate WARC Sus (inbred).</title>
        <authorList>
            <person name="Mitreva M."/>
        </authorList>
    </citation>
    <scope>NUCLEOTIDE SEQUENCE [LARGE SCALE GENOMIC DNA]</scope>
    <source>
        <strain evidence="5 6">S</strain>
    </source>
</reference>
<protein>
    <recommendedName>
        <fullName evidence="7">NNMT/PNMT/TEMT family protein</fullName>
    </recommendedName>
</protein>
<evidence type="ECO:0000256" key="4">
    <source>
        <dbReference type="ARBA" id="ARBA00022691"/>
    </source>
</evidence>
<dbReference type="PROSITE" id="PS51681">
    <property type="entry name" value="SAM_MT_NNMT_PNMT_TEMT"/>
    <property type="match status" value="1"/>
</dbReference>
<name>A0A2G9UBR3_TELCI</name>
<keyword evidence="4" id="KW-0949">S-adenosyl-L-methionine</keyword>
<keyword evidence="3" id="KW-0808">Transferase</keyword>
<dbReference type="GO" id="GO:0032259">
    <property type="term" value="P:methylation"/>
    <property type="evidence" value="ECO:0007669"/>
    <property type="project" value="UniProtKB-KW"/>
</dbReference>
<gene>
    <name evidence="5" type="ORF">TELCIR_10562</name>
</gene>
<dbReference type="Pfam" id="PF01234">
    <property type="entry name" value="NNMT_PNMT_TEMT"/>
    <property type="match status" value="1"/>
</dbReference>
<dbReference type="EMBL" id="KZ347461">
    <property type="protein sequence ID" value="PIO67676.1"/>
    <property type="molecule type" value="Genomic_DNA"/>
</dbReference>
<evidence type="ECO:0000313" key="5">
    <source>
        <dbReference type="EMBL" id="PIO67676.1"/>
    </source>
</evidence>
<comment type="similarity">
    <text evidence="1">Belongs to the class I-like SAM-binding methyltransferase superfamily. NNMT/PNMT/TEMT family.</text>
</comment>
<sequence>MLSCTRQCPQQPLNTVTFSKCDITRLTTLLMLPSSKPCRWSRQVVSFCPSPEEAMYMRPVSDAPSEEVLDRDTFLTEFKTEAYLQDFYAKVEDPAMQMVLTCLPNIVARIGEVKRVLDFGAGPTIHVAASFRNQAAE</sequence>
<feature type="non-terminal residue" evidence="5">
    <location>
        <position position="137"/>
    </location>
</feature>
<dbReference type="GO" id="GO:0008168">
    <property type="term" value="F:methyltransferase activity"/>
    <property type="evidence" value="ECO:0007669"/>
    <property type="project" value="UniProtKB-KW"/>
</dbReference>
<keyword evidence="6" id="KW-1185">Reference proteome</keyword>
<dbReference type="Gene3D" id="3.40.50.150">
    <property type="entry name" value="Vaccinia Virus protein VP39"/>
    <property type="match status" value="1"/>
</dbReference>
<evidence type="ECO:0000313" key="6">
    <source>
        <dbReference type="Proteomes" id="UP000230423"/>
    </source>
</evidence>
<accession>A0A2G9UBR3</accession>
<dbReference type="Proteomes" id="UP000230423">
    <property type="component" value="Unassembled WGS sequence"/>
</dbReference>
<evidence type="ECO:0000256" key="1">
    <source>
        <dbReference type="ARBA" id="ARBA00007996"/>
    </source>
</evidence>